<comment type="catalytic activity">
    <reaction evidence="7 8">
        <text>an N-acyl-L-alpha-aminoacyl-tRNA + H2O = an N-acyl-L-amino acid + a tRNA + H(+)</text>
        <dbReference type="Rhea" id="RHEA:54448"/>
        <dbReference type="Rhea" id="RHEA-COMP:10123"/>
        <dbReference type="Rhea" id="RHEA-COMP:13883"/>
        <dbReference type="ChEBI" id="CHEBI:15377"/>
        <dbReference type="ChEBI" id="CHEBI:15378"/>
        <dbReference type="ChEBI" id="CHEBI:59874"/>
        <dbReference type="ChEBI" id="CHEBI:78442"/>
        <dbReference type="ChEBI" id="CHEBI:138191"/>
        <dbReference type="EC" id="3.1.1.29"/>
    </reaction>
</comment>
<gene>
    <name evidence="7" type="primary">pth</name>
    <name evidence="10" type="ORF">JonanDRAFT_0271</name>
</gene>
<dbReference type="STRING" id="885272.JonanDRAFT_0271"/>
<dbReference type="InterPro" id="IPR018171">
    <property type="entry name" value="Pept_tRNA_hydro_CS"/>
</dbReference>
<protein>
    <recommendedName>
        <fullName evidence="6 7">Peptidyl-tRNA hydrolase</fullName>
        <shortName evidence="7">Pth</shortName>
        <ecNumber evidence="1 7">3.1.1.29</ecNumber>
    </recommendedName>
</protein>
<dbReference type="PANTHER" id="PTHR17224">
    <property type="entry name" value="PEPTIDYL-TRNA HYDROLASE"/>
    <property type="match status" value="1"/>
</dbReference>
<comment type="subcellular location">
    <subcellularLocation>
        <location evidence="7">Cytoplasm</location>
    </subcellularLocation>
</comment>
<keyword evidence="4 7" id="KW-0694">RNA-binding</keyword>
<dbReference type="AlphaFoldDB" id="H0UII5"/>
<reference evidence="10 11" key="1">
    <citation type="submission" date="2011-11" db="EMBL/GenBank/DDBJ databases">
        <title>The Noncontiguous Finished genome of Jonquetella anthropi DSM 22815.</title>
        <authorList>
            <consortium name="US DOE Joint Genome Institute (JGI-PGF)"/>
            <person name="Lucas S."/>
            <person name="Copeland A."/>
            <person name="Lapidus A."/>
            <person name="Glavina del Rio T."/>
            <person name="Dalin E."/>
            <person name="Tice H."/>
            <person name="Bruce D."/>
            <person name="Goodwin L."/>
            <person name="Pitluck S."/>
            <person name="Peters L."/>
            <person name="Mikhailova N."/>
            <person name="Held B."/>
            <person name="Kyrpides N."/>
            <person name="Mavromatis K."/>
            <person name="Ivanova N."/>
            <person name="Markowitz V."/>
            <person name="Cheng J.-F."/>
            <person name="Hugenholtz P."/>
            <person name="Woyke T."/>
            <person name="Wu D."/>
            <person name="Gronow S."/>
            <person name="Wellnitz S."/>
            <person name="Brambilla E."/>
            <person name="Klenk H.-P."/>
            <person name="Eisen J.A."/>
        </authorList>
    </citation>
    <scope>NUCLEOTIDE SEQUENCE [LARGE SCALE GENOMIC DNA]</scope>
    <source>
        <strain evidence="10 11">DSM 22815</strain>
    </source>
</reference>
<sequence>MRLIVGLGNPGIEYAQTRHNAGWMLLDRLVDRLNAGGGQGKFSGQLWGPLSVGSERLLLLKPLTYMNASGQAVGEVARYWNIAPSDILVLSDEINLAPGRLRFRTSGSAGGHNGLKSVIAHLGTAEFGRLRIGVGGKPQGSDLADHVLGRMSPTDRELEERALQAAEEFCLLWLTETPSELMNQVNGFRCDNEDGQVRA</sequence>
<dbReference type="Pfam" id="PF01195">
    <property type="entry name" value="Pept_tRNA_hydro"/>
    <property type="match status" value="1"/>
</dbReference>
<name>H0UII5_9BACT</name>
<proteinExistence type="inferred from homology"/>
<accession>H0UII5</accession>
<feature type="binding site" evidence="7">
    <location>
        <position position="113"/>
    </location>
    <ligand>
        <name>tRNA</name>
        <dbReference type="ChEBI" id="CHEBI:17843"/>
    </ligand>
</feature>
<dbReference type="Gene3D" id="3.40.50.1470">
    <property type="entry name" value="Peptidyl-tRNA hydrolase"/>
    <property type="match status" value="1"/>
</dbReference>
<dbReference type="HOGENOM" id="CLU_062456_4_2_0"/>
<dbReference type="PANTHER" id="PTHR17224:SF1">
    <property type="entry name" value="PEPTIDYL-TRNA HYDROLASE"/>
    <property type="match status" value="1"/>
</dbReference>
<dbReference type="EC" id="3.1.1.29" evidence="1 7"/>
<feature type="binding site" evidence="7">
    <location>
        <position position="67"/>
    </location>
    <ligand>
        <name>tRNA</name>
        <dbReference type="ChEBI" id="CHEBI:17843"/>
    </ligand>
</feature>
<evidence type="ECO:0000256" key="8">
    <source>
        <dbReference type="RuleBase" id="RU000673"/>
    </source>
</evidence>
<evidence type="ECO:0000256" key="6">
    <source>
        <dbReference type="ARBA" id="ARBA00050038"/>
    </source>
</evidence>
<keyword evidence="7" id="KW-0963">Cytoplasm</keyword>
<feature type="active site" description="Proton acceptor" evidence="7">
    <location>
        <position position="19"/>
    </location>
</feature>
<feature type="binding site" evidence="7">
    <location>
        <position position="14"/>
    </location>
    <ligand>
        <name>tRNA</name>
        <dbReference type="ChEBI" id="CHEBI:17843"/>
    </ligand>
</feature>
<dbReference type="GO" id="GO:0072344">
    <property type="term" value="P:rescue of stalled ribosome"/>
    <property type="evidence" value="ECO:0007669"/>
    <property type="project" value="UniProtKB-UniRule"/>
</dbReference>
<evidence type="ECO:0000313" key="11">
    <source>
        <dbReference type="Proteomes" id="UP000003806"/>
    </source>
</evidence>
<evidence type="ECO:0000256" key="9">
    <source>
        <dbReference type="RuleBase" id="RU004320"/>
    </source>
</evidence>
<evidence type="ECO:0000256" key="7">
    <source>
        <dbReference type="HAMAP-Rule" id="MF_00083"/>
    </source>
</evidence>
<feature type="binding site" evidence="7">
    <location>
        <position position="65"/>
    </location>
    <ligand>
        <name>tRNA</name>
        <dbReference type="ChEBI" id="CHEBI:17843"/>
    </ligand>
</feature>
<dbReference type="GO" id="GO:0006515">
    <property type="term" value="P:protein quality control for misfolded or incompletely synthesized proteins"/>
    <property type="evidence" value="ECO:0007669"/>
    <property type="project" value="UniProtKB-UniRule"/>
</dbReference>
<evidence type="ECO:0000256" key="1">
    <source>
        <dbReference type="ARBA" id="ARBA00013260"/>
    </source>
</evidence>
<dbReference type="EMBL" id="CM001376">
    <property type="protein sequence ID" value="EHM12693.1"/>
    <property type="molecule type" value="Genomic_DNA"/>
</dbReference>
<keyword evidence="2 7" id="KW-0820">tRNA-binding</keyword>
<comment type="function">
    <text evidence="7">Catalyzes the release of premature peptidyl moieties from peptidyl-tRNA molecules trapped in stalled 50S ribosomal subunits, and thus maintains levels of free tRNAs and 50S ribosomes.</text>
</comment>
<feature type="site" description="Discriminates between blocked and unblocked aminoacyl-tRNA" evidence="7">
    <location>
        <position position="9"/>
    </location>
</feature>
<evidence type="ECO:0000256" key="3">
    <source>
        <dbReference type="ARBA" id="ARBA00022801"/>
    </source>
</evidence>
<dbReference type="CDD" id="cd00462">
    <property type="entry name" value="PTH"/>
    <property type="match status" value="1"/>
</dbReference>
<organism evidence="10 11">
    <name type="scientific">Jonquetella anthropi DSM 22815</name>
    <dbReference type="NCBI Taxonomy" id="885272"/>
    <lineage>
        <taxon>Bacteria</taxon>
        <taxon>Thermotogati</taxon>
        <taxon>Synergistota</taxon>
        <taxon>Synergistia</taxon>
        <taxon>Synergistales</taxon>
        <taxon>Dethiosulfovibrionaceae</taxon>
        <taxon>Jonquetella</taxon>
    </lineage>
</organism>
<evidence type="ECO:0000256" key="5">
    <source>
        <dbReference type="ARBA" id="ARBA00038063"/>
    </source>
</evidence>
<dbReference type="HAMAP" id="MF_00083">
    <property type="entry name" value="Pept_tRNA_hydro_bact"/>
    <property type="match status" value="1"/>
</dbReference>
<comment type="similarity">
    <text evidence="5 7 9">Belongs to the PTH family.</text>
</comment>
<dbReference type="NCBIfam" id="TIGR00447">
    <property type="entry name" value="pth"/>
    <property type="match status" value="1"/>
</dbReference>
<comment type="subunit">
    <text evidence="7">Monomer.</text>
</comment>
<dbReference type="FunFam" id="3.40.50.1470:FF:000001">
    <property type="entry name" value="Peptidyl-tRNA hydrolase"/>
    <property type="match status" value="1"/>
</dbReference>
<keyword evidence="11" id="KW-1185">Reference proteome</keyword>
<feature type="site" description="Stabilizes the basic form of H active site to accept a proton" evidence="7">
    <location>
        <position position="92"/>
    </location>
</feature>
<dbReference type="SUPFAM" id="SSF53178">
    <property type="entry name" value="Peptidyl-tRNA hydrolase-like"/>
    <property type="match status" value="1"/>
</dbReference>
<dbReference type="OrthoDB" id="9800507at2"/>
<dbReference type="GO" id="GO:0005737">
    <property type="term" value="C:cytoplasm"/>
    <property type="evidence" value="ECO:0007669"/>
    <property type="project" value="UniProtKB-SubCell"/>
</dbReference>
<dbReference type="GO" id="GO:0000049">
    <property type="term" value="F:tRNA binding"/>
    <property type="evidence" value="ECO:0007669"/>
    <property type="project" value="UniProtKB-UniRule"/>
</dbReference>
<keyword evidence="3 7" id="KW-0378">Hydrolase</keyword>
<dbReference type="PROSITE" id="PS01195">
    <property type="entry name" value="PEPT_TRNA_HYDROL_1"/>
    <property type="match status" value="1"/>
</dbReference>
<comment type="function">
    <text evidence="7">Hydrolyzes ribosome-free peptidyl-tRNAs (with 1 or more amino acids incorporated), which drop off the ribosome during protein synthesis, or as a result of ribosome stalling.</text>
</comment>
<dbReference type="RefSeq" id="WP_008522214.1">
    <property type="nucleotide sequence ID" value="NZ_CM001376.1"/>
</dbReference>
<dbReference type="GO" id="GO:0004045">
    <property type="term" value="F:peptidyl-tRNA hydrolase activity"/>
    <property type="evidence" value="ECO:0007669"/>
    <property type="project" value="UniProtKB-UniRule"/>
</dbReference>
<dbReference type="PROSITE" id="PS01196">
    <property type="entry name" value="PEPT_TRNA_HYDROL_2"/>
    <property type="match status" value="1"/>
</dbReference>
<dbReference type="InterPro" id="IPR001328">
    <property type="entry name" value="Pept_tRNA_hydro"/>
</dbReference>
<evidence type="ECO:0000256" key="4">
    <source>
        <dbReference type="ARBA" id="ARBA00022884"/>
    </source>
</evidence>
<dbReference type="InterPro" id="IPR036416">
    <property type="entry name" value="Pept_tRNA_hydro_sf"/>
</dbReference>
<evidence type="ECO:0000256" key="2">
    <source>
        <dbReference type="ARBA" id="ARBA00022555"/>
    </source>
</evidence>
<dbReference type="Proteomes" id="UP000003806">
    <property type="component" value="Chromosome"/>
</dbReference>
<evidence type="ECO:0000313" key="10">
    <source>
        <dbReference type="EMBL" id="EHM12693.1"/>
    </source>
</evidence>
<dbReference type="eggNOG" id="COG0193">
    <property type="taxonomic scope" value="Bacteria"/>
</dbReference>